<dbReference type="Gene3D" id="2.130.10.10">
    <property type="entry name" value="YVTN repeat-like/Quinoprotein amine dehydrogenase"/>
    <property type="match status" value="3"/>
</dbReference>
<feature type="domain" description="Cyclin C-terminal" evidence="6">
    <location>
        <begin position="593"/>
        <end position="710"/>
    </location>
</feature>
<dbReference type="PROSITE" id="PS50294">
    <property type="entry name" value="WD_REPEATS_REGION"/>
    <property type="match status" value="3"/>
</dbReference>
<dbReference type="Pfam" id="PF02984">
    <property type="entry name" value="Cyclin_C"/>
    <property type="match status" value="1"/>
</dbReference>
<dbReference type="InterPro" id="IPR006671">
    <property type="entry name" value="Cyclin_N"/>
</dbReference>
<dbReference type="InterPro" id="IPR004367">
    <property type="entry name" value="Cyclin_C-dom"/>
</dbReference>
<dbReference type="Pfam" id="PF00400">
    <property type="entry name" value="WD40"/>
    <property type="match status" value="6"/>
</dbReference>
<dbReference type="InterPro" id="IPR036322">
    <property type="entry name" value="WD40_repeat_dom_sf"/>
</dbReference>
<keyword evidence="3" id="KW-0195">Cyclin</keyword>
<evidence type="ECO:0000256" key="3">
    <source>
        <dbReference type="ARBA" id="ARBA00023127"/>
    </source>
</evidence>
<feature type="repeat" description="WD" evidence="4">
    <location>
        <begin position="135"/>
        <end position="157"/>
    </location>
</feature>
<name>A0ABQ9XIP6_9EUKA</name>
<dbReference type="SMART" id="SM00385">
    <property type="entry name" value="CYCLIN"/>
    <property type="match status" value="2"/>
</dbReference>
<protein>
    <submittedName>
        <fullName evidence="7">Dynein assembly factor with WDR repeat domains 1</fullName>
    </submittedName>
</protein>
<dbReference type="EMBL" id="JARBJD010000116">
    <property type="protein sequence ID" value="KAK2951604.1"/>
    <property type="molecule type" value="Genomic_DNA"/>
</dbReference>
<dbReference type="InterPro" id="IPR036915">
    <property type="entry name" value="Cyclin-like_sf"/>
</dbReference>
<dbReference type="PROSITE" id="PS00678">
    <property type="entry name" value="WD_REPEATS_1"/>
    <property type="match status" value="1"/>
</dbReference>
<gene>
    <name evidence="7" type="ORF">BLNAU_13488</name>
</gene>
<evidence type="ECO:0000256" key="1">
    <source>
        <dbReference type="ARBA" id="ARBA00022574"/>
    </source>
</evidence>
<dbReference type="InterPro" id="IPR013763">
    <property type="entry name" value="Cyclin-like_dom"/>
</dbReference>
<dbReference type="SMART" id="SM01332">
    <property type="entry name" value="Cyclin_C"/>
    <property type="match status" value="1"/>
</dbReference>
<keyword evidence="8" id="KW-1185">Reference proteome</keyword>
<dbReference type="PRINTS" id="PR00320">
    <property type="entry name" value="GPROTEINBRPT"/>
</dbReference>
<reference evidence="7 8" key="1">
    <citation type="journal article" date="2022" name="bioRxiv">
        <title>Genomics of Preaxostyla Flagellates Illuminates Evolutionary Transitions and the Path Towards Mitochondrial Loss.</title>
        <authorList>
            <person name="Novak L.V.F."/>
            <person name="Treitli S.C."/>
            <person name="Pyrih J."/>
            <person name="Halakuc P."/>
            <person name="Pipaliya S.V."/>
            <person name="Vacek V."/>
            <person name="Brzon O."/>
            <person name="Soukal P."/>
            <person name="Eme L."/>
            <person name="Dacks J.B."/>
            <person name="Karnkowska A."/>
            <person name="Elias M."/>
            <person name="Hampl V."/>
        </authorList>
    </citation>
    <scope>NUCLEOTIDE SEQUENCE [LARGE SCALE GENOMIC DNA]</scope>
    <source>
        <strain evidence="7">NAU3</strain>
        <tissue evidence="7">Gut</tissue>
    </source>
</reference>
<feature type="repeat" description="WD" evidence="4">
    <location>
        <begin position="200"/>
        <end position="241"/>
    </location>
</feature>
<dbReference type="SUPFAM" id="SSF50978">
    <property type="entry name" value="WD40 repeat-like"/>
    <property type="match status" value="1"/>
</dbReference>
<feature type="domain" description="Cyclin-like" evidence="5">
    <location>
        <begin position="597"/>
        <end position="679"/>
    </location>
</feature>
<dbReference type="InterPro" id="IPR020472">
    <property type="entry name" value="WD40_PAC1"/>
</dbReference>
<organism evidence="7 8">
    <name type="scientific">Blattamonas nauphoetae</name>
    <dbReference type="NCBI Taxonomy" id="2049346"/>
    <lineage>
        <taxon>Eukaryota</taxon>
        <taxon>Metamonada</taxon>
        <taxon>Preaxostyla</taxon>
        <taxon>Oxymonadida</taxon>
        <taxon>Blattamonas</taxon>
    </lineage>
</organism>
<dbReference type="InterPro" id="IPR015943">
    <property type="entry name" value="WD40/YVTN_repeat-like_dom_sf"/>
</dbReference>
<dbReference type="Gene3D" id="1.10.472.10">
    <property type="entry name" value="Cyclin-like"/>
    <property type="match status" value="2"/>
</dbReference>
<comment type="caution">
    <text evidence="7">The sequence shown here is derived from an EMBL/GenBank/DDBJ whole genome shotgun (WGS) entry which is preliminary data.</text>
</comment>
<evidence type="ECO:0000313" key="8">
    <source>
        <dbReference type="Proteomes" id="UP001281761"/>
    </source>
</evidence>
<dbReference type="Proteomes" id="UP001281761">
    <property type="component" value="Unassembled WGS sequence"/>
</dbReference>
<dbReference type="PANTHER" id="PTHR19848:SF8">
    <property type="entry name" value="F-BOX AND WD REPEAT DOMAIN CONTAINING 7"/>
    <property type="match status" value="1"/>
</dbReference>
<dbReference type="PANTHER" id="PTHR19848">
    <property type="entry name" value="WD40 REPEAT PROTEIN"/>
    <property type="match status" value="1"/>
</dbReference>
<dbReference type="Pfam" id="PF00134">
    <property type="entry name" value="Cyclin_N"/>
    <property type="match status" value="1"/>
</dbReference>
<proteinExistence type="predicted"/>
<dbReference type="SUPFAM" id="SSF47954">
    <property type="entry name" value="Cyclin-like"/>
    <property type="match status" value="2"/>
</dbReference>
<evidence type="ECO:0000256" key="2">
    <source>
        <dbReference type="ARBA" id="ARBA00022737"/>
    </source>
</evidence>
<feature type="repeat" description="WD" evidence="4">
    <location>
        <begin position="158"/>
        <end position="199"/>
    </location>
</feature>
<evidence type="ECO:0000256" key="4">
    <source>
        <dbReference type="PROSITE-ProRule" id="PRU00221"/>
    </source>
</evidence>
<evidence type="ECO:0000259" key="5">
    <source>
        <dbReference type="SMART" id="SM00385"/>
    </source>
</evidence>
<accession>A0ABQ9XIP6</accession>
<feature type="repeat" description="WD" evidence="4">
    <location>
        <begin position="325"/>
        <end position="366"/>
    </location>
</feature>
<dbReference type="CDD" id="cd00200">
    <property type="entry name" value="WD40"/>
    <property type="match status" value="1"/>
</dbReference>
<keyword evidence="1 4" id="KW-0853">WD repeat</keyword>
<feature type="repeat" description="WD" evidence="4">
    <location>
        <begin position="242"/>
        <end position="283"/>
    </location>
</feature>
<dbReference type="InterPro" id="IPR001680">
    <property type="entry name" value="WD40_rpt"/>
</dbReference>
<dbReference type="SMART" id="SM00320">
    <property type="entry name" value="WD40"/>
    <property type="match status" value="6"/>
</dbReference>
<evidence type="ECO:0000259" key="6">
    <source>
        <dbReference type="SMART" id="SM01332"/>
    </source>
</evidence>
<keyword evidence="2" id="KW-0677">Repeat</keyword>
<feature type="repeat" description="WD" evidence="4">
    <location>
        <begin position="98"/>
        <end position="130"/>
    </location>
</feature>
<sequence length="712" mass="79506">MSKFTSKKVSLKRFLIRYFPPGVIIEYADADGQLCVQTIDLLDLSGSSDAEMVADTIIREISIISASKKPQLLRLVKKLVERQKEGNSISHYNFSNRFQPHTFPMSNCTLNKTGSEIVTVSHDRTVKIWNASDRIITGSFDGNAKIWDAETGTLYHTLSKHTAEIISLASSSRSTICATGGMDRMCVVWNYENGTAISTLKGHEDAVVSIDFHPSQSLIITGSFDNTAKIWDYHSGECLHTLSLHTKEISCVRFNFSGTVVATSSYDGNCILWDANNGTRLSTLRGCANGINYLTFDSSGTMLALACVDSSVKLFSTEGQFLSSFDNHADDVVMVSFNPQGTLLLSCSADSSCCLFDLRSIGTDQTKKDRCIQVLRDSDSSDSNIMNVKDNLTRATSAASQASVSRARAPVSLQSRPSPPMAPELKLIPVYVVPPTEKWEDIDFEDRHQPMMCTQFVNESYEYMKELEVRWRVTPGYMAHQSSIQLKDRAYCVDWLVNFHMKLSSIYKVPLQLDTLYLTINILDRFLSKYVAPRDQLNLIGVASFFIASKFEETYYPSIEHLIKSAPSPLRKPDILKMESTILDALQFKLGAPTPYQFLKRYAKVSHADQNIGMISRFLCEFSLGNYSLSTNYRPSMIAASAISHSLTIVGRAPWTATLQRYTGYTHADLINCMTEMQDAVRKAPILKTQAVYRKYAQPKYLKCAVTAAQGI</sequence>
<feature type="domain" description="Cyclin-like" evidence="5">
    <location>
        <begin position="494"/>
        <end position="584"/>
    </location>
</feature>
<dbReference type="InterPro" id="IPR019775">
    <property type="entry name" value="WD40_repeat_CS"/>
</dbReference>
<dbReference type="PROSITE" id="PS50082">
    <property type="entry name" value="WD_REPEATS_2"/>
    <property type="match status" value="6"/>
</dbReference>
<evidence type="ECO:0000313" key="7">
    <source>
        <dbReference type="EMBL" id="KAK2951604.1"/>
    </source>
</evidence>